<dbReference type="PANTHER" id="PTHR35292:SF13">
    <property type="entry name" value="OS03G0581800 PROTEIN"/>
    <property type="match status" value="1"/>
</dbReference>
<dbReference type="EMBL" id="JAINDJ010000003">
    <property type="protein sequence ID" value="KAG9452746.1"/>
    <property type="molecule type" value="Genomic_DNA"/>
</dbReference>
<keyword evidence="2" id="KW-0472">Membrane</keyword>
<feature type="transmembrane region" description="Helical" evidence="2">
    <location>
        <begin position="62"/>
        <end position="79"/>
    </location>
</feature>
<evidence type="ECO:0000313" key="4">
    <source>
        <dbReference type="Proteomes" id="UP000825729"/>
    </source>
</evidence>
<keyword evidence="2" id="KW-1133">Transmembrane helix</keyword>
<sequence length="100" mass="10704">MAAWLAAARQAGNLSRLASPISAGQVSKLIQRRGLAGGADHGPPKVNFWEDPMSPSKWKEEHFVIITLSAWGLIIFGGYKKFSSGGKKETTEEKVAGAAH</sequence>
<evidence type="ECO:0000313" key="3">
    <source>
        <dbReference type="EMBL" id="KAG9452746.1"/>
    </source>
</evidence>
<name>A0AAV7EYT3_ARIFI</name>
<organism evidence="3 4">
    <name type="scientific">Aristolochia fimbriata</name>
    <name type="common">White veined hardy Dutchman's pipe vine</name>
    <dbReference type="NCBI Taxonomy" id="158543"/>
    <lineage>
        <taxon>Eukaryota</taxon>
        <taxon>Viridiplantae</taxon>
        <taxon>Streptophyta</taxon>
        <taxon>Embryophyta</taxon>
        <taxon>Tracheophyta</taxon>
        <taxon>Spermatophyta</taxon>
        <taxon>Magnoliopsida</taxon>
        <taxon>Magnoliidae</taxon>
        <taxon>Piperales</taxon>
        <taxon>Aristolochiaceae</taxon>
        <taxon>Aristolochia</taxon>
    </lineage>
</organism>
<dbReference type="PANTHER" id="PTHR35292">
    <property type="entry name" value="EXPRESSED PROTEIN"/>
    <property type="match status" value="1"/>
</dbReference>
<evidence type="ECO:0000256" key="2">
    <source>
        <dbReference type="SAM" id="Phobius"/>
    </source>
</evidence>
<feature type="compositionally biased region" description="Basic and acidic residues" evidence="1">
    <location>
        <begin position="86"/>
        <end position="100"/>
    </location>
</feature>
<dbReference type="AlphaFoldDB" id="A0AAV7EYT3"/>
<evidence type="ECO:0000256" key="1">
    <source>
        <dbReference type="SAM" id="MobiDB-lite"/>
    </source>
</evidence>
<reference evidence="3 4" key="1">
    <citation type="submission" date="2021-07" db="EMBL/GenBank/DDBJ databases">
        <title>The Aristolochia fimbriata genome: insights into angiosperm evolution, floral development and chemical biosynthesis.</title>
        <authorList>
            <person name="Jiao Y."/>
        </authorList>
    </citation>
    <scope>NUCLEOTIDE SEQUENCE [LARGE SCALE GENOMIC DNA]</scope>
    <source>
        <strain evidence="3">IBCAS-2021</strain>
        <tissue evidence="3">Leaf</tissue>
    </source>
</reference>
<feature type="region of interest" description="Disordered" evidence="1">
    <location>
        <begin position="80"/>
        <end position="100"/>
    </location>
</feature>
<protein>
    <submittedName>
        <fullName evidence="3">Uncharacterized protein</fullName>
    </submittedName>
</protein>
<gene>
    <name evidence="3" type="ORF">H6P81_005650</name>
</gene>
<proteinExistence type="predicted"/>
<comment type="caution">
    <text evidence="3">The sequence shown here is derived from an EMBL/GenBank/DDBJ whole genome shotgun (WGS) entry which is preliminary data.</text>
</comment>
<accession>A0AAV7EYT3</accession>
<dbReference type="Proteomes" id="UP000825729">
    <property type="component" value="Unassembled WGS sequence"/>
</dbReference>
<keyword evidence="2" id="KW-0812">Transmembrane</keyword>
<keyword evidence="4" id="KW-1185">Reference proteome</keyword>